<evidence type="ECO:0000256" key="10">
    <source>
        <dbReference type="SAM" id="Coils"/>
    </source>
</evidence>
<feature type="repeat" description="NHL" evidence="9">
    <location>
        <begin position="504"/>
        <end position="532"/>
    </location>
</feature>
<dbReference type="Gene3D" id="2.120.10.30">
    <property type="entry name" value="TolB, C-terminal domain"/>
    <property type="match status" value="2"/>
</dbReference>
<comment type="catalytic activity">
    <reaction evidence="1">
        <text>S-ubiquitinyl-[E2 ubiquitin-conjugating enzyme]-L-cysteine + [acceptor protein]-L-lysine = [E2 ubiquitin-conjugating enzyme]-L-cysteine + N(6)-ubiquitinyl-[acceptor protein]-L-lysine.</text>
        <dbReference type="EC" id="2.3.2.27"/>
    </reaction>
</comment>
<dbReference type="PROSITE" id="PS50119">
    <property type="entry name" value="ZF_BBOX"/>
    <property type="match status" value="1"/>
</dbReference>
<dbReference type="Gene3D" id="3.30.40.10">
    <property type="entry name" value="Zinc/RING finger domain, C3HC4 (zinc finger)"/>
    <property type="match status" value="1"/>
</dbReference>
<evidence type="ECO:0000256" key="9">
    <source>
        <dbReference type="PROSITE-ProRule" id="PRU00504"/>
    </source>
</evidence>
<feature type="repeat" description="NHL" evidence="9">
    <location>
        <begin position="536"/>
        <end position="579"/>
    </location>
</feature>
<dbReference type="GO" id="GO:0061630">
    <property type="term" value="F:ubiquitin protein ligase activity"/>
    <property type="evidence" value="ECO:0007669"/>
    <property type="project" value="UniProtKB-EC"/>
</dbReference>
<dbReference type="eggNOG" id="KOG2177">
    <property type="taxonomic scope" value="Eukaryota"/>
</dbReference>
<dbReference type="PROSITE" id="PS50089">
    <property type="entry name" value="ZF_RING_2"/>
    <property type="match status" value="1"/>
</dbReference>
<dbReference type="InterPro" id="IPR050952">
    <property type="entry name" value="TRIM-NHL_E3_ligases"/>
</dbReference>
<feature type="coiled-coil region" evidence="10">
    <location>
        <begin position="197"/>
        <end position="237"/>
    </location>
</feature>
<evidence type="ECO:0000313" key="14">
    <source>
        <dbReference type="EMBL" id="EEN63656.1"/>
    </source>
</evidence>
<feature type="repeat" description="NHL" evidence="9">
    <location>
        <begin position="360"/>
        <end position="401"/>
    </location>
</feature>
<dbReference type="PROSITE" id="PS51125">
    <property type="entry name" value="NHL"/>
    <property type="match status" value="3"/>
</dbReference>
<dbReference type="SUPFAM" id="SSF57850">
    <property type="entry name" value="RING/U-box"/>
    <property type="match status" value="1"/>
</dbReference>
<dbReference type="InterPro" id="IPR017907">
    <property type="entry name" value="Znf_RING_CS"/>
</dbReference>
<feature type="compositionally biased region" description="Polar residues" evidence="11">
    <location>
        <begin position="327"/>
        <end position="340"/>
    </location>
</feature>
<dbReference type="InterPro" id="IPR013083">
    <property type="entry name" value="Znf_RING/FYVE/PHD"/>
</dbReference>
<feature type="domain" description="RING-type" evidence="12">
    <location>
        <begin position="24"/>
        <end position="75"/>
    </location>
</feature>
<keyword evidence="10" id="KW-0175">Coiled coil</keyword>
<dbReference type="Pfam" id="PF08450">
    <property type="entry name" value="SGL"/>
    <property type="match status" value="1"/>
</dbReference>
<dbReference type="Pfam" id="PF01436">
    <property type="entry name" value="NHL"/>
    <property type="match status" value="2"/>
</dbReference>
<dbReference type="GO" id="GO:0008270">
    <property type="term" value="F:zinc ion binding"/>
    <property type="evidence" value="ECO:0007669"/>
    <property type="project" value="UniProtKB-KW"/>
</dbReference>
<sequence length="636" mass="71138">MASQVCPPGPTAYRRSFLERYLTCTICLEPYKMNIEALPCKHIFCLGCLEGQHNKWLEDCRRTPDQEPFGCSICQTPATLPSKGVAGLPDNHLVANLCEEFSKKTQVGGQKNRCVFHSKKDVGLFCQQCEIPVCGECTVNTHSGHTFAGVQQVAPQMKANIRAKLNNSLHKMKAFSAFLNKIVDAQKRLTDNRTQVQQEIYKAYEVQEKKLQEQEKRRELQEQRNGLLATLEKQQQDNMAALAGQRNIVLTQLAELSRVCEGAEKIVKQEMPVWITQDLNLAQQIAEFKLSTQIPEICETRLYHFEPHKSDTLMELGKVTSQSMSAKQLVQSSDTNTGEAKSTDHVKPPRVGNSWVRKVKFGEWGSHRGEFKCSSGVAVSLDNEVYIADCENFRIQVFTMDGVYLKKFATILPRKTGKKLRPHDVAVDRNDNLWVVSKDHIVQYSREGKGLAQIDLPYVDNTRGITVATEQVIVTECDGQNGCLRLFNRDGSEVNIYCSPLFGFPQCVTVDGEGNILVTDNRNHCVHVLDRDGNFKFKFGSEGSGESQLKYPRGICVDGMGNIIVADSGNGCVKMFDSQRRFLCHIASERELQLAPNDDNDNNTATGTKWPYGVAVSPGGDVVVTEYYTASVWTLG</sequence>
<dbReference type="SUPFAM" id="SSF101898">
    <property type="entry name" value="NHL repeat"/>
    <property type="match status" value="1"/>
</dbReference>
<evidence type="ECO:0000259" key="12">
    <source>
        <dbReference type="PROSITE" id="PS50089"/>
    </source>
</evidence>
<dbReference type="Gene3D" id="3.30.160.60">
    <property type="entry name" value="Classic Zinc Finger"/>
    <property type="match status" value="1"/>
</dbReference>
<evidence type="ECO:0000259" key="13">
    <source>
        <dbReference type="PROSITE" id="PS50119"/>
    </source>
</evidence>
<dbReference type="EC" id="2.3.2.27" evidence="3"/>
<dbReference type="InterPro" id="IPR001841">
    <property type="entry name" value="Znf_RING"/>
</dbReference>
<evidence type="ECO:0000256" key="8">
    <source>
        <dbReference type="PROSITE-ProRule" id="PRU00024"/>
    </source>
</evidence>
<keyword evidence="7" id="KW-0862">Zinc</keyword>
<dbReference type="InterPro" id="IPR001258">
    <property type="entry name" value="NHL_repeat"/>
</dbReference>
<evidence type="ECO:0000256" key="6">
    <source>
        <dbReference type="ARBA" id="ARBA00022771"/>
    </source>
</evidence>
<dbReference type="Pfam" id="PF00097">
    <property type="entry name" value="zf-C3HC4"/>
    <property type="match status" value="1"/>
</dbReference>
<evidence type="ECO:0000256" key="5">
    <source>
        <dbReference type="ARBA" id="ARBA00022737"/>
    </source>
</evidence>
<dbReference type="InParanoid" id="C3Y801"/>
<dbReference type="InterPro" id="IPR000315">
    <property type="entry name" value="Znf_B-box"/>
</dbReference>
<proteinExistence type="inferred from homology"/>
<dbReference type="InterPro" id="IPR013658">
    <property type="entry name" value="SGL"/>
</dbReference>
<comment type="similarity">
    <text evidence="2">Belongs to the TRIM/RBCC family.</text>
</comment>
<evidence type="ECO:0000256" key="11">
    <source>
        <dbReference type="SAM" id="MobiDB-lite"/>
    </source>
</evidence>
<protein>
    <recommendedName>
        <fullName evidence="3">RING-type E3 ubiquitin transferase</fullName>
        <ecNumber evidence="3">2.3.2.27</ecNumber>
    </recommendedName>
</protein>
<gene>
    <name evidence="14" type="ORF">BRAFLDRAFT_84665</name>
</gene>
<dbReference type="Pfam" id="PF00643">
    <property type="entry name" value="zf-B_box"/>
    <property type="match status" value="1"/>
</dbReference>
<dbReference type="SUPFAM" id="SSF57845">
    <property type="entry name" value="B-box zinc-binding domain"/>
    <property type="match status" value="1"/>
</dbReference>
<evidence type="ECO:0000256" key="1">
    <source>
        <dbReference type="ARBA" id="ARBA00000900"/>
    </source>
</evidence>
<dbReference type="InterPro" id="IPR011042">
    <property type="entry name" value="6-blade_b-propeller_TolB-like"/>
</dbReference>
<keyword evidence="4" id="KW-0479">Metal-binding</keyword>
<dbReference type="PROSITE" id="PS00518">
    <property type="entry name" value="ZF_RING_1"/>
    <property type="match status" value="1"/>
</dbReference>
<keyword evidence="6 8" id="KW-0863">Zinc-finger</keyword>
<organism>
    <name type="scientific">Branchiostoma floridae</name>
    <name type="common">Florida lancelet</name>
    <name type="synonym">Amphioxus</name>
    <dbReference type="NCBI Taxonomy" id="7739"/>
    <lineage>
        <taxon>Eukaryota</taxon>
        <taxon>Metazoa</taxon>
        <taxon>Chordata</taxon>
        <taxon>Cephalochordata</taxon>
        <taxon>Leptocardii</taxon>
        <taxon>Amphioxiformes</taxon>
        <taxon>Branchiostomatidae</taxon>
        <taxon>Branchiostoma</taxon>
    </lineage>
</organism>
<dbReference type="SMART" id="SM00184">
    <property type="entry name" value="RING"/>
    <property type="match status" value="1"/>
</dbReference>
<reference evidence="14" key="1">
    <citation type="journal article" date="2008" name="Nature">
        <title>The amphioxus genome and the evolution of the chordate karyotype.</title>
        <authorList>
            <consortium name="US DOE Joint Genome Institute (JGI-PGF)"/>
            <person name="Putnam N.H."/>
            <person name="Butts T."/>
            <person name="Ferrier D.E.K."/>
            <person name="Furlong R.F."/>
            <person name="Hellsten U."/>
            <person name="Kawashima T."/>
            <person name="Robinson-Rechavi M."/>
            <person name="Shoguchi E."/>
            <person name="Terry A."/>
            <person name="Yu J.-K."/>
            <person name="Benito-Gutierrez E.L."/>
            <person name="Dubchak I."/>
            <person name="Garcia-Fernandez J."/>
            <person name="Gibson-Brown J.J."/>
            <person name="Grigoriev I.V."/>
            <person name="Horton A.C."/>
            <person name="de Jong P.J."/>
            <person name="Jurka J."/>
            <person name="Kapitonov V.V."/>
            <person name="Kohara Y."/>
            <person name="Kuroki Y."/>
            <person name="Lindquist E."/>
            <person name="Lucas S."/>
            <person name="Osoegawa K."/>
            <person name="Pennacchio L.A."/>
            <person name="Salamov A.A."/>
            <person name="Satou Y."/>
            <person name="Sauka-Spengler T."/>
            <person name="Schmutz J."/>
            <person name="Shin-I T."/>
            <person name="Toyoda A."/>
            <person name="Bronner-Fraser M."/>
            <person name="Fujiyama A."/>
            <person name="Holland L.Z."/>
            <person name="Holland P.W.H."/>
            <person name="Satoh N."/>
            <person name="Rokhsar D.S."/>
        </authorList>
    </citation>
    <scope>NUCLEOTIDE SEQUENCE [LARGE SCALE GENOMIC DNA]</scope>
    <source>
        <strain evidence="14">S238N-H82</strain>
        <tissue evidence="14">Testes</tissue>
    </source>
</reference>
<accession>C3Y801</accession>
<dbReference type="PANTHER" id="PTHR24104">
    <property type="entry name" value="E3 UBIQUITIN-PROTEIN LIGASE NHLRC1-RELATED"/>
    <property type="match status" value="1"/>
</dbReference>
<keyword evidence="5" id="KW-0677">Repeat</keyword>
<evidence type="ECO:0000256" key="2">
    <source>
        <dbReference type="ARBA" id="ARBA00008518"/>
    </source>
</evidence>
<dbReference type="STRING" id="7739.C3Y801"/>
<dbReference type="EMBL" id="GG666490">
    <property type="protein sequence ID" value="EEN63656.1"/>
    <property type="molecule type" value="Genomic_DNA"/>
</dbReference>
<evidence type="ECO:0000256" key="3">
    <source>
        <dbReference type="ARBA" id="ARBA00012483"/>
    </source>
</evidence>
<name>C3Y801_BRAFL</name>
<evidence type="ECO:0000256" key="4">
    <source>
        <dbReference type="ARBA" id="ARBA00022723"/>
    </source>
</evidence>
<dbReference type="AlphaFoldDB" id="C3Y801"/>
<dbReference type="PANTHER" id="PTHR24104:SF50">
    <property type="entry name" value="SMP-30_GLUCONOLACTONASE_LRE-LIKE REGION DOMAIN-CONTAINING PROTEIN"/>
    <property type="match status" value="1"/>
</dbReference>
<dbReference type="InterPro" id="IPR018957">
    <property type="entry name" value="Znf_C3HC4_RING-type"/>
</dbReference>
<feature type="region of interest" description="Disordered" evidence="11">
    <location>
        <begin position="327"/>
        <end position="349"/>
    </location>
</feature>
<feature type="domain" description="B box-type" evidence="13">
    <location>
        <begin position="109"/>
        <end position="150"/>
    </location>
</feature>
<evidence type="ECO:0000256" key="7">
    <source>
        <dbReference type="ARBA" id="ARBA00022833"/>
    </source>
</evidence>